<name>A0A2V4LVS1_AQUAC</name>
<evidence type="ECO:0000313" key="4">
    <source>
        <dbReference type="Proteomes" id="UP000248146"/>
    </source>
</evidence>
<evidence type="ECO:0000259" key="2">
    <source>
        <dbReference type="Pfam" id="PF03886"/>
    </source>
</evidence>
<feature type="chain" id="PRO_5015944469" description="ABC-type transport auxiliary lipoprotein component domain-containing protein" evidence="1">
    <location>
        <begin position="20"/>
        <end position="191"/>
    </location>
</feature>
<proteinExistence type="predicted"/>
<sequence>MSRYLLPLAFLLLAGCATSTPQRFYQLPVPATPASLDAGGPAVLLGPLQLADYLQRENLVQRRSDQRLDLSADDRWAGSLQDDVGRLLLATLAERLHSGNLALYPDRIGFRADAQLILHVARLDSGPQQPAVLEARWRLLDAQGRQRAGDLLRLSETHDGSLDDQVAAQGRLVERLGQRLAEAVQALPAGS</sequence>
<evidence type="ECO:0000313" key="3">
    <source>
        <dbReference type="EMBL" id="PYC21966.1"/>
    </source>
</evidence>
<feature type="signal peptide" evidence="1">
    <location>
        <begin position="1"/>
        <end position="19"/>
    </location>
</feature>
<protein>
    <recommendedName>
        <fullName evidence="2">ABC-type transport auxiliary lipoprotein component domain-containing protein</fullName>
    </recommendedName>
</protein>
<comment type="caution">
    <text evidence="3">The sequence shown here is derived from an EMBL/GenBank/DDBJ whole genome shotgun (WGS) entry which is preliminary data.</text>
</comment>
<reference evidence="3 4" key="1">
    <citation type="submission" date="2018-06" db="EMBL/GenBank/DDBJ databases">
        <title>Pseudomonas diversity within urban Lake Michigan freshwaters.</title>
        <authorList>
            <person name="Batrich M."/>
            <person name="Hatzopoulos T."/>
            <person name="Putonti C."/>
        </authorList>
    </citation>
    <scope>NUCLEOTIDE SEQUENCE [LARGE SCALE GENOMIC DNA]</scope>
    <source>
        <strain evidence="3 4">MB-090714</strain>
    </source>
</reference>
<accession>A0A2V4LVS1</accession>
<dbReference type="Pfam" id="PF03886">
    <property type="entry name" value="ABC_trans_aux"/>
    <property type="match status" value="1"/>
</dbReference>
<dbReference type="Proteomes" id="UP000248146">
    <property type="component" value="Unassembled WGS sequence"/>
</dbReference>
<dbReference type="SUPFAM" id="SSF159594">
    <property type="entry name" value="XCC0632-like"/>
    <property type="match status" value="1"/>
</dbReference>
<dbReference type="PROSITE" id="PS51257">
    <property type="entry name" value="PROKAR_LIPOPROTEIN"/>
    <property type="match status" value="1"/>
</dbReference>
<dbReference type="AlphaFoldDB" id="A0A2V4LVS1"/>
<gene>
    <name evidence="3" type="ORF">DMO17_16055</name>
</gene>
<organism evidence="3 4">
    <name type="scientific">Aquipseudomonas alcaligenes</name>
    <name type="common">Pseudomonas alcaligenes</name>
    <dbReference type="NCBI Taxonomy" id="43263"/>
    <lineage>
        <taxon>Bacteria</taxon>
        <taxon>Pseudomonadati</taxon>
        <taxon>Pseudomonadota</taxon>
        <taxon>Gammaproteobacteria</taxon>
        <taxon>Pseudomonadales</taxon>
        <taxon>Pseudomonadaceae</taxon>
        <taxon>Aquipseudomonas</taxon>
    </lineage>
</organism>
<dbReference type="InterPro" id="IPR005586">
    <property type="entry name" value="ABC_trans_aux"/>
</dbReference>
<keyword evidence="1" id="KW-0732">Signal</keyword>
<evidence type="ECO:0000256" key="1">
    <source>
        <dbReference type="SAM" id="SignalP"/>
    </source>
</evidence>
<dbReference type="EMBL" id="QJRX01000008">
    <property type="protein sequence ID" value="PYC21966.1"/>
    <property type="molecule type" value="Genomic_DNA"/>
</dbReference>
<feature type="domain" description="ABC-type transport auxiliary lipoprotein component" evidence="2">
    <location>
        <begin position="25"/>
        <end position="181"/>
    </location>
</feature>
<dbReference type="OrthoDB" id="7025370at2"/>
<dbReference type="RefSeq" id="WP_110683482.1">
    <property type="nucleotide sequence ID" value="NZ_QJRX01000008.1"/>
</dbReference>
<dbReference type="Gene3D" id="3.40.50.10610">
    <property type="entry name" value="ABC-type transport auxiliary lipoprotein component"/>
    <property type="match status" value="1"/>
</dbReference>